<feature type="compositionally biased region" description="Polar residues" evidence="1">
    <location>
        <begin position="176"/>
        <end position="191"/>
    </location>
</feature>
<evidence type="ECO:0000313" key="4">
    <source>
        <dbReference type="Proteomes" id="UP000027195"/>
    </source>
</evidence>
<reference evidence="4" key="1">
    <citation type="journal article" date="2014" name="Proc. Natl. Acad. Sci. U.S.A.">
        <title>Extensive sampling of basidiomycete genomes demonstrates inadequacy of the white-rot/brown-rot paradigm for wood decay fungi.</title>
        <authorList>
            <person name="Riley R."/>
            <person name="Salamov A.A."/>
            <person name="Brown D.W."/>
            <person name="Nagy L.G."/>
            <person name="Floudas D."/>
            <person name="Held B.W."/>
            <person name="Levasseur A."/>
            <person name="Lombard V."/>
            <person name="Morin E."/>
            <person name="Otillar R."/>
            <person name="Lindquist E.A."/>
            <person name="Sun H."/>
            <person name="LaButti K.M."/>
            <person name="Schmutz J."/>
            <person name="Jabbour D."/>
            <person name="Luo H."/>
            <person name="Baker S.E."/>
            <person name="Pisabarro A.G."/>
            <person name="Walton J.D."/>
            <person name="Blanchette R.A."/>
            <person name="Henrissat B."/>
            <person name="Martin F."/>
            <person name="Cullen D."/>
            <person name="Hibbett D.S."/>
            <person name="Grigoriev I.V."/>
        </authorList>
    </citation>
    <scope>NUCLEOTIDE SEQUENCE [LARGE SCALE GENOMIC DNA]</scope>
    <source>
        <strain evidence="4">FD-172 SS1</strain>
    </source>
</reference>
<gene>
    <name evidence="3" type="ORF">BOTBODRAFT_94371</name>
</gene>
<feature type="non-terminal residue" evidence="3">
    <location>
        <position position="191"/>
    </location>
</feature>
<dbReference type="InterPro" id="IPR057670">
    <property type="entry name" value="SH3_retrovirus"/>
</dbReference>
<evidence type="ECO:0000313" key="3">
    <source>
        <dbReference type="EMBL" id="KDQ11296.1"/>
    </source>
</evidence>
<dbReference type="Proteomes" id="UP000027195">
    <property type="component" value="Unassembled WGS sequence"/>
</dbReference>
<dbReference type="STRING" id="930990.A0A067MIB6"/>
<organism evidence="3 4">
    <name type="scientific">Botryobasidium botryosum (strain FD-172 SS1)</name>
    <dbReference type="NCBI Taxonomy" id="930990"/>
    <lineage>
        <taxon>Eukaryota</taxon>
        <taxon>Fungi</taxon>
        <taxon>Dikarya</taxon>
        <taxon>Basidiomycota</taxon>
        <taxon>Agaricomycotina</taxon>
        <taxon>Agaricomycetes</taxon>
        <taxon>Cantharellales</taxon>
        <taxon>Botryobasidiaceae</taxon>
        <taxon>Botryobasidium</taxon>
    </lineage>
</organism>
<feature type="compositionally biased region" description="Pro residues" evidence="1">
    <location>
        <begin position="121"/>
        <end position="140"/>
    </location>
</feature>
<feature type="region of interest" description="Disordered" evidence="1">
    <location>
        <begin position="118"/>
        <end position="191"/>
    </location>
</feature>
<feature type="compositionally biased region" description="Polar residues" evidence="1">
    <location>
        <begin position="80"/>
        <end position="89"/>
    </location>
</feature>
<protein>
    <recommendedName>
        <fullName evidence="2">Retroviral polymerase SH3-like domain-containing protein</fullName>
    </recommendedName>
</protein>
<dbReference type="AlphaFoldDB" id="A0A067MIB6"/>
<feature type="domain" description="Retroviral polymerase SH3-like" evidence="2">
    <location>
        <begin position="24"/>
        <end position="78"/>
    </location>
</feature>
<evidence type="ECO:0000256" key="1">
    <source>
        <dbReference type="SAM" id="MobiDB-lite"/>
    </source>
</evidence>
<feature type="compositionally biased region" description="Basic and acidic residues" evidence="1">
    <location>
        <begin position="144"/>
        <end position="158"/>
    </location>
</feature>
<accession>A0A067MIB6</accession>
<feature type="region of interest" description="Disordered" evidence="1">
    <location>
        <begin position="80"/>
        <end position="103"/>
    </location>
</feature>
<dbReference type="HOGENOM" id="CLU_094068_1_0_1"/>
<dbReference type="Pfam" id="PF25597">
    <property type="entry name" value="SH3_retrovirus"/>
    <property type="match status" value="1"/>
</dbReference>
<proteinExistence type="predicted"/>
<name>A0A067MIB6_BOTB1</name>
<dbReference type="InParanoid" id="A0A067MIB6"/>
<dbReference type="EMBL" id="KL198059">
    <property type="protein sequence ID" value="KDQ11296.1"/>
    <property type="molecule type" value="Genomic_DNA"/>
</dbReference>
<keyword evidence="4" id="KW-1185">Reference proteome</keyword>
<evidence type="ECO:0000259" key="2">
    <source>
        <dbReference type="Pfam" id="PF25597"/>
    </source>
</evidence>
<dbReference type="OrthoDB" id="2776596at2759"/>
<sequence length="191" mass="20143">MTPHKIVTGEKPNLSRLPEFGASVWVKIEGRGKLEACADEGHWVGFDGESKGHRVYWPKKHAVSVERNVFFNRTHLVSFTPGDNSSPNDTPVPPATAGAPLEGVPGVVSERTLTATVDPATPSPATPAIPTPAPAIPTPTPAVRESHSLEGGVRKSLCEHQASSYVKRIQDGKGSAQGSTTKGTTRGQALP</sequence>